<dbReference type="SMART" id="SM00146">
    <property type="entry name" value="PI3Kc"/>
    <property type="match status" value="1"/>
</dbReference>
<evidence type="ECO:0000256" key="9">
    <source>
        <dbReference type="ARBA" id="ARBA00023242"/>
    </source>
</evidence>
<dbReference type="FunFam" id="3.30.1010.10:FF:000023">
    <property type="entry name" value="Serine/threonine-protein kinase ATM"/>
    <property type="match status" value="1"/>
</dbReference>
<feature type="domain" description="PI3K/PI4K catalytic" evidence="15">
    <location>
        <begin position="2412"/>
        <end position="2728"/>
    </location>
</feature>
<feature type="region of interest" description="Disordered" evidence="14">
    <location>
        <begin position="2694"/>
        <end position="2721"/>
    </location>
</feature>
<dbReference type="InterPro" id="IPR000403">
    <property type="entry name" value="PI3/4_kinase_cat_dom"/>
</dbReference>
<dbReference type="InterPro" id="IPR014009">
    <property type="entry name" value="PIK_FAT"/>
</dbReference>
<evidence type="ECO:0000256" key="2">
    <source>
        <dbReference type="ARBA" id="ARBA00010769"/>
    </source>
</evidence>
<accession>A0AA38HVW4</accession>
<dbReference type="Pfam" id="PF02260">
    <property type="entry name" value="FATC"/>
    <property type="match status" value="1"/>
</dbReference>
<evidence type="ECO:0000256" key="4">
    <source>
        <dbReference type="ARBA" id="ARBA00022679"/>
    </source>
</evidence>
<dbReference type="GO" id="GO:0005524">
    <property type="term" value="F:ATP binding"/>
    <property type="evidence" value="ECO:0007669"/>
    <property type="project" value="UniProtKB-KW"/>
</dbReference>
<evidence type="ECO:0000259" key="17">
    <source>
        <dbReference type="PROSITE" id="PS51190"/>
    </source>
</evidence>
<evidence type="ECO:0000256" key="1">
    <source>
        <dbReference type="ARBA" id="ARBA00004123"/>
    </source>
</evidence>
<dbReference type="GO" id="GO:0005634">
    <property type="term" value="C:nucleus"/>
    <property type="evidence" value="ECO:0007669"/>
    <property type="project" value="UniProtKB-SubCell"/>
</dbReference>
<comment type="subcellular location">
    <subcellularLocation>
        <location evidence="1 13">Nucleus</location>
    </subcellularLocation>
</comment>
<dbReference type="Pfam" id="PF11640">
    <property type="entry name" value="TAN"/>
    <property type="match status" value="1"/>
</dbReference>
<dbReference type="InterPro" id="IPR003151">
    <property type="entry name" value="PIK-rel_kinase_FAT"/>
</dbReference>
<dbReference type="CDD" id="cd05171">
    <property type="entry name" value="PIKKc_ATM"/>
    <property type="match status" value="1"/>
</dbReference>
<gene>
    <name evidence="18" type="ORF">Zmor_022201</name>
</gene>
<name>A0AA38HVW4_9CUCU</name>
<dbReference type="Pfam" id="PF02259">
    <property type="entry name" value="FAT"/>
    <property type="match status" value="1"/>
</dbReference>
<keyword evidence="19" id="KW-1185">Reference proteome</keyword>
<dbReference type="Gene3D" id="1.10.1070.11">
    <property type="entry name" value="Phosphatidylinositol 3-/4-kinase, catalytic domain"/>
    <property type="match status" value="1"/>
</dbReference>
<dbReference type="InterPro" id="IPR038980">
    <property type="entry name" value="ATM_plant"/>
</dbReference>
<dbReference type="InterPro" id="IPR003152">
    <property type="entry name" value="FATC_dom"/>
</dbReference>
<dbReference type="SUPFAM" id="SSF56112">
    <property type="entry name" value="Protein kinase-like (PK-like)"/>
    <property type="match status" value="1"/>
</dbReference>
<keyword evidence="9 13" id="KW-0539">Nucleus</keyword>
<evidence type="ECO:0000256" key="8">
    <source>
        <dbReference type="ARBA" id="ARBA00022840"/>
    </source>
</evidence>
<comment type="catalytic activity">
    <reaction evidence="11 13">
        <text>L-threonyl-[protein] + ATP = O-phospho-L-threonyl-[protein] + ADP + H(+)</text>
        <dbReference type="Rhea" id="RHEA:46608"/>
        <dbReference type="Rhea" id="RHEA-COMP:11060"/>
        <dbReference type="Rhea" id="RHEA-COMP:11605"/>
        <dbReference type="ChEBI" id="CHEBI:15378"/>
        <dbReference type="ChEBI" id="CHEBI:30013"/>
        <dbReference type="ChEBI" id="CHEBI:30616"/>
        <dbReference type="ChEBI" id="CHEBI:61977"/>
        <dbReference type="ChEBI" id="CHEBI:456216"/>
        <dbReference type="EC" id="2.7.11.1"/>
    </reaction>
</comment>
<keyword evidence="8 13" id="KW-0067">ATP-binding</keyword>
<dbReference type="PROSITE" id="PS51190">
    <property type="entry name" value="FATC"/>
    <property type="match status" value="1"/>
</dbReference>
<proteinExistence type="inferred from homology"/>
<dbReference type="Pfam" id="PF00454">
    <property type="entry name" value="PI3_PI4_kinase"/>
    <property type="match status" value="1"/>
</dbReference>
<keyword evidence="5 13" id="KW-0547">Nucleotide-binding</keyword>
<evidence type="ECO:0000313" key="18">
    <source>
        <dbReference type="EMBL" id="KAJ3644475.1"/>
    </source>
</evidence>
<evidence type="ECO:0000259" key="15">
    <source>
        <dbReference type="PROSITE" id="PS50290"/>
    </source>
</evidence>
<dbReference type="PANTHER" id="PTHR37079">
    <property type="entry name" value="SERINE/THREONINE-PROTEIN KINASE ATM"/>
    <property type="match status" value="1"/>
</dbReference>
<feature type="domain" description="FAT" evidence="16">
    <location>
        <begin position="1718"/>
        <end position="2307"/>
    </location>
</feature>
<keyword evidence="4 13" id="KW-0808">Transferase</keyword>
<dbReference type="InterPro" id="IPR011009">
    <property type="entry name" value="Kinase-like_dom_sf"/>
</dbReference>
<evidence type="ECO:0000256" key="5">
    <source>
        <dbReference type="ARBA" id="ARBA00022741"/>
    </source>
</evidence>
<evidence type="ECO:0000256" key="14">
    <source>
        <dbReference type="SAM" id="MobiDB-lite"/>
    </source>
</evidence>
<dbReference type="Proteomes" id="UP001168821">
    <property type="component" value="Unassembled WGS sequence"/>
</dbReference>
<evidence type="ECO:0000256" key="12">
    <source>
        <dbReference type="ARBA" id="ARBA00048679"/>
    </source>
</evidence>
<dbReference type="PROSITE" id="PS51189">
    <property type="entry name" value="FAT"/>
    <property type="match status" value="1"/>
</dbReference>
<dbReference type="InterPro" id="IPR044107">
    <property type="entry name" value="PIKKc_ATM"/>
</dbReference>
<dbReference type="GO" id="GO:0006281">
    <property type="term" value="P:DNA repair"/>
    <property type="evidence" value="ECO:0007669"/>
    <property type="project" value="InterPro"/>
</dbReference>
<comment type="similarity">
    <text evidence="2 13">Belongs to the PI3/PI4-kinase family. ATM subfamily.</text>
</comment>
<evidence type="ECO:0000313" key="19">
    <source>
        <dbReference type="Proteomes" id="UP001168821"/>
    </source>
</evidence>
<dbReference type="PROSITE" id="PS00915">
    <property type="entry name" value="PI3_4_KINASE_1"/>
    <property type="match status" value="1"/>
</dbReference>
<dbReference type="SMART" id="SM01342">
    <property type="entry name" value="TAN"/>
    <property type="match status" value="1"/>
</dbReference>
<keyword evidence="10" id="KW-0131">Cell cycle</keyword>
<dbReference type="InterPro" id="IPR036940">
    <property type="entry name" value="PI3/4_kinase_cat_sf"/>
</dbReference>
<dbReference type="PROSITE" id="PS50290">
    <property type="entry name" value="PI3_4_KINASE_3"/>
    <property type="match status" value="1"/>
</dbReference>
<dbReference type="InterPro" id="IPR018936">
    <property type="entry name" value="PI3/4_kinase_CS"/>
</dbReference>
<dbReference type="PANTHER" id="PTHR37079:SF4">
    <property type="entry name" value="SERINE_THREONINE-PROTEIN KINASE ATM"/>
    <property type="match status" value="1"/>
</dbReference>
<dbReference type="PROSITE" id="PS00916">
    <property type="entry name" value="PI3_4_KINASE_2"/>
    <property type="match status" value="1"/>
</dbReference>
<evidence type="ECO:0000256" key="11">
    <source>
        <dbReference type="ARBA" id="ARBA00047899"/>
    </source>
</evidence>
<evidence type="ECO:0000259" key="16">
    <source>
        <dbReference type="PROSITE" id="PS51189"/>
    </source>
</evidence>
<protein>
    <recommendedName>
        <fullName evidence="13">non-specific serine/threonine protein kinase</fullName>
        <ecNumber evidence="13">2.7.11.1</ecNumber>
    </recommendedName>
</protein>
<evidence type="ECO:0000256" key="3">
    <source>
        <dbReference type="ARBA" id="ARBA00022527"/>
    </source>
</evidence>
<comment type="catalytic activity">
    <reaction evidence="12">
        <text>L-seryl-[protein] + ATP = O-phospho-L-seryl-[protein] + ADP + H(+)</text>
        <dbReference type="Rhea" id="RHEA:17989"/>
        <dbReference type="Rhea" id="RHEA-COMP:9863"/>
        <dbReference type="Rhea" id="RHEA-COMP:11604"/>
        <dbReference type="ChEBI" id="CHEBI:15378"/>
        <dbReference type="ChEBI" id="CHEBI:29999"/>
        <dbReference type="ChEBI" id="CHEBI:30616"/>
        <dbReference type="ChEBI" id="CHEBI:83421"/>
        <dbReference type="ChEBI" id="CHEBI:456216"/>
        <dbReference type="EC" id="2.7.11.1"/>
    </reaction>
</comment>
<keyword evidence="6 13" id="KW-0227">DNA damage</keyword>
<evidence type="ECO:0000256" key="7">
    <source>
        <dbReference type="ARBA" id="ARBA00022777"/>
    </source>
</evidence>
<keyword evidence="3 13" id="KW-0723">Serine/threonine-protein kinase</keyword>
<comment type="caution">
    <text evidence="18">The sequence shown here is derived from an EMBL/GenBank/DDBJ whole genome shotgun (WGS) entry which is preliminary data.</text>
</comment>
<sequence>MDESDLEKWCAMLESNKVRTRKEACTEFAEHLQQKSTIDFLNNSVTDWWKAILGSIFRCMDEDHQKQLDDLKKKSKECSHSPPSADLFTLFVRIAVKEESPLDYLSLLQHIVEWLGSHSKKQFHHQFLKILSESLLINSKIRHSLEERDWVSLYFVLQKLCGEASVLDNEQIICLALVVKLGPLHKFPVMIFRQQFEYVVKLCKMVTSKSPRPQQDAVLDIVYNFCIYTAKDNRMACCKLGEEIFDNLVDLYQRNENEDRMKTSLINFFLLQVALHNPKGVQENHPAAYAVSWEFWKNCLCSIYDLLSNEIDANLSLTVKNRALFITHDDINELFDGFVKLFVEVCRQLFIADVVSLDEPPRKRPRTELTITSLINKIMETKSWPWINLTYPLIETYPDMISGDNYVVILKNLSILQSECKDMDMLHHIHKAFIVLLKTDSLVNVEKSRTDALWRSVADVALRLINQKDENIQTLIQLLIINKHLTSHVQLMQNFRPGGALSVDEHNLKTVDVAFQNFAILQVDRCLKKQTINWILDTNSEQFCRSEVAEILTCLLLKQWPNREFTFTKIKKPFEDIENVYFDVCFESLLVNFDEKEKKEDNVYCVDQSLLYDLSESLKSLLSNLDTRKKSQDYFNVCILVFNVISFVHKYKLIESDVVTDSALYKIFETSMKNLFDNVSFNMAKPDERHISRLTKLARVLMVFFSSKNSDFVTKKLRVFVPADLIRDMFAILKIKDAPGDIVALKKCIVEIIVNYSCLPNLDSDIQNRALKALVGFNYDCHCDNDYELVITLMHALKSCKPKNLPVKGLLSLFDILQKFCEVRHYCTVSVVEFLDFFYDVYPLVVESNSQDCQSNYVQILHPFYVEKLSYEPSVSIKLLKCMGLLFELEPSAIYTKWDNEEIVLKIPEFLNSDYQEVRFFAIKTLALVFRVSSKLRLLTLFHRQEIIFSKISDMSLKVLEIEGNVDENRLLDEVVARSSSILHTFASIMIASNLWIEESLFTLLKIICDKNLGLSLTETVIEIVAKTLGFNSGLKFLEKYLVGLVNRWKSHIDDFPFRLFKCASKIDLYSKYWSVLAHIFVANSENSLNQVASSLGKSLQKLIEDTSPKLLSYCICQEVSDLSSVTQNKLYQLLHDTLGGSKARQIFKNNIEEIILCLTGFISDEKDFESSFGCNIIFPKVTEVRLTVSEFQDCLQFIEATLYDEESVITTLIQKNTEKIHFILLQLNLRVYGVLALEDKLRSFHLFSLVASLCIKNVLSEPSLQPYLIRDLTHTLLHHIKNHKSQPELSEMSCKFFKTFLRTILPTLSTVLSHFFLIIISRLKYVALENCTVSALCVDMIELLIVEHKNLFVAEISKLDSIPDLPQFEKIFSVHRSLKYDDRKVTLEDEIVQFLDFSRNIESLDECEHSITHLKRVIITKKDELKEMYSQLRQTRGFSEDCKNSNLHKLICLLITLSCSNNKNVSTEAAKCLGEIGPADLATLILQPEKDIADPKWTPFELLLGCAISLLLKYLVDADVTVIKTASVALFQILSTKESRKVIRSNDDFGFGAINSTYLTPFCAIELRSGNFKVAINGDYFTKTLRDDALWIPDDDCHETWVTKLVCAFLESFEDRMFFDNFVEVCKRKVEFCEQIFPVIVYTVLFLNNFSFTTIIASQIEIFFNKHWEITVKNQNSVNITTNKSSVQTMLNVVHFVRLQRSVRKREIRDMKLDYLRVAKAAHFCTAHFTALLYAEIWCQEQINQSPNDYALSTCSYTKLDLIYEKVDEVTGNALQNILRQAYKCVGESDALLGCGTSHLLSPASRVDHYKELGRWDQVIQYYERQVSLERNVALRPLVDSLKSANLYQLSLYCSSDEPNYESLWRLGQWSYTTTDSSHNTYDKCKFHVLKALHECEEFTFKKAMDDGRVCVVDDFMGANMESIKNFYNTFAKLQCLKEIEEYADATKSDLFVDLLLKWKVQDEIICNDYQYVEPVQAQRILLFTELLKKQPNTSLRDAIVDTIIGYAQCARVEGNSHVAFRILEKLRLLPFTNDIDAKVKLEEAQLCWSIQDVVTAKCILRQLCGSENVNPRVHAMALKLTGSWMVASSSENRQTIIDNYFQKSLNLIKSDSDKTEEDEKSIVDTFDQLAKFADQGYQEVMSHIKSDVFQKKKESIVKSRNLVKGINLKDTTKDLKKAIMIKTKFSCIDEMEIHNIETDKNNLLLLALQYYLRILIRSDNYNMTIFRLFSLLLENRDNDIVKSVLEKKLLKIPTYKFINILPQIIPHISNASNDVFSQTVNSLIEKCAEDHPYHTLPLILALALSNKDREYSSESKAAVNDTRTQTAAAILTKLKEHRKLSKLIEKMEFVSEAVIALAYYQGSGDRSSYKIPANSKIRKIQNWGEILLPTVILPVDKSCTYERITGIHKFNDVYHNVGGINAPKRITCVGTDGITRSQLIKGQDDLRQDAVMQQVFTIMNSLLTVNKQTKNLRIRTYKIVPLSMRSGILEWVENTMPIGEYLIGEGSDGGAHSKFRPMDKRPISCRNEFKNASNKSNEGRLRAFNKICESIKPVFHKFFETSFPQPTVWYERRRTYTHSVATSSMCGYILGIGDRHLNNILIDKNTAEVVHIDFGIAFEQGRVLPTPETVPFRLTRDIVDGMGVSGVEGVFRRSCEKTVEVLRLHYQTIITILEVLLYDPLYDWTVSTAEANKRQKDEQDEAEFSGSQNGSDEKASRNVNETAERALLRLKAKLQGTESGKSTTVEHQVGTLLQQAVDPSNLSKLFYGWQPYL</sequence>
<dbReference type="EC" id="2.7.11.1" evidence="13"/>
<dbReference type="Gene3D" id="3.30.1010.10">
    <property type="entry name" value="Phosphatidylinositol 3-kinase Catalytic Subunit, Chain A, domain 4"/>
    <property type="match status" value="1"/>
</dbReference>
<feature type="domain" description="FATC" evidence="17">
    <location>
        <begin position="2743"/>
        <end position="2775"/>
    </location>
</feature>
<evidence type="ECO:0000256" key="13">
    <source>
        <dbReference type="RuleBase" id="RU365027"/>
    </source>
</evidence>
<evidence type="ECO:0000256" key="10">
    <source>
        <dbReference type="ARBA" id="ARBA00023306"/>
    </source>
</evidence>
<dbReference type="EMBL" id="JALNTZ010000007">
    <property type="protein sequence ID" value="KAJ3644475.1"/>
    <property type="molecule type" value="Genomic_DNA"/>
</dbReference>
<reference evidence="18" key="1">
    <citation type="journal article" date="2023" name="G3 (Bethesda)">
        <title>Whole genome assemblies of Zophobas morio and Tenebrio molitor.</title>
        <authorList>
            <person name="Kaur S."/>
            <person name="Stinson S.A."/>
            <person name="diCenzo G.C."/>
        </authorList>
    </citation>
    <scope>NUCLEOTIDE SEQUENCE</scope>
    <source>
        <strain evidence="18">QUZm001</strain>
    </source>
</reference>
<evidence type="ECO:0000256" key="6">
    <source>
        <dbReference type="ARBA" id="ARBA00022763"/>
    </source>
</evidence>
<dbReference type="InterPro" id="IPR021668">
    <property type="entry name" value="TAN"/>
</dbReference>
<dbReference type="GO" id="GO:0004674">
    <property type="term" value="F:protein serine/threonine kinase activity"/>
    <property type="evidence" value="ECO:0007669"/>
    <property type="project" value="UniProtKB-KW"/>
</dbReference>
<organism evidence="18 19">
    <name type="scientific">Zophobas morio</name>
    <dbReference type="NCBI Taxonomy" id="2755281"/>
    <lineage>
        <taxon>Eukaryota</taxon>
        <taxon>Metazoa</taxon>
        <taxon>Ecdysozoa</taxon>
        <taxon>Arthropoda</taxon>
        <taxon>Hexapoda</taxon>
        <taxon>Insecta</taxon>
        <taxon>Pterygota</taxon>
        <taxon>Neoptera</taxon>
        <taxon>Endopterygota</taxon>
        <taxon>Coleoptera</taxon>
        <taxon>Polyphaga</taxon>
        <taxon>Cucujiformia</taxon>
        <taxon>Tenebrionidae</taxon>
        <taxon>Zophobas</taxon>
    </lineage>
</organism>
<dbReference type="SMART" id="SM01343">
    <property type="entry name" value="FATC"/>
    <property type="match status" value="1"/>
</dbReference>
<keyword evidence="7 13" id="KW-0418">Kinase</keyword>